<dbReference type="AlphaFoldDB" id="A0A1A3MR35"/>
<accession>A0A1A3MR35</accession>
<gene>
    <name evidence="1" type="ORF">A5636_14935</name>
</gene>
<dbReference type="EMBL" id="LZLQ01000147">
    <property type="protein sequence ID" value="OBK10647.1"/>
    <property type="molecule type" value="Genomic_DNA"/>
</dbReference>
<sequence>MRWSLPVIAPGDHDLRLGDHRGATTLVSNCITWPQDEPAPAAAELAQPPRLTTTGLISLLVGEWV</sequence>
<evidence type="ECO:0000313" key="2">
    <source>
        <dbReference type="Proteomes" id="UP000093629"/>
    </source>
</evidence>
<evidence type="ECO:0000313" key="1">
    <source>
        <dbReference type="EMBL" id="OBK10647.1"/>
    </source>
</evidence>
<proteinExistence type="predicted"/>
<protein>
    <submittedName>
        <fullName evidence="1">Uncharacterized protein</fullName>
    </submittedName>
</protein>
<organism evidence="1 2">
    <name type="scientific">Mycobacterium asiaticum</name>
    <dbReference type="NCBI Taxonomy" id="1790"/>
    <lineage>
        <taxon>Bacteria</taxon>
        <taxon>Bacillati</taxon>
        <taxon>Actinomycetota</taxon>
        <taxon>Actinomycetes</taxon>
        <taxon>Mycobacteriales</taxon>
        <taxon>Mycobacteriaceae</taxon>
        <taxon>Mycobacterium</taxon>
    </lineage>
</organism>
<dbReference type="Proteomes" id="UP000093629">
    <property type="component" value="Unassembled WGS sequence"/>
</dbReference>
<reference evidence="1 2" key="1">
    <citation type="submission" date="2016-06" db="EMBL/GenBank/DDBJ databases">
        <authorList>
            <person name="Kjaerup R.B."/>
            <person name="Dalgaard T.S."/>
            <person name="Juul-Madsen H.R."/>
        </authorList>
    </citation>
    <scope>NUCLEOTIDE SEQUENCE [LARGE SCALE GENOMIC DNA]</scope>
    <source>
        <strain evidence="1 2">1245139.5</strain>
    </source>
</reference>
<keyword evidence="2" id="KW-1185">Reference proteome</keyword>
<comment type="caution">
    <text evidence="1">The sequence shown here is derived from an EMBL/GenBank/DDBJ whole genome shotgun (WGS) entry which is preliminary data.</text>
</comment>
<name>A0A1A3MR35_MYCAS</name>